<evidence type="ECO:0000256" key="11">
    <source>
        <dbReference type="PROSITE-ProRule" id="PRU10111"/>
    </source>
</evidence>
<dbReference type="PROSITE" id="PS00781">
    <property type="entry name" value="PEPCASE_1"/>
    <property type="match status" value="1"/>
</dbReference>
<feature type="region of interest" description="Disordered" evidence="13">
    <location>
        <begin position="1"/>
        <end position="23"/>
    </location>
</feature>
<dbReference type="InterPro" id="IPR015813">
    <property type="entry name" value="Pyrv/PenolPyrv_kinase-like_dom"/>
</dbReference>
<comment type="subunit">
    <text evidence="10">Homotetramer.</text>
</comment>
<evidence type="ECO:0000256" key="1">
    <source>
        <dbReference type="ARBA" id="ARBA00001946"/>
    </source>
</evidence>
<evidence type="ECO:0000256" key="5">
    <source>
        <dbReference type="ARBA" id="ARBA00022419"/>
    </source>
</evidence>
<feature type="active site" evidence="10 11">
    <location>
        <position position="238"/>
    </location>
</feature>
<dbReference type="PRINTS" id="PR00150">
    <property type="entry name" value="PEPCARBXLASE"/>
</dbReference>
<dbReference type="Pfam" id="PF00311">
    <property type="entry name" value="PEPcase"/>
    <property type="match status" value="1"/>
</dbReference>
<name>A0ABP7EW17_9MICO</name>
<comment type="cofactor">
    <cofactor evidence="1 10">
        <name>Mg(2+)</name>
        <dbReference type="ChEBI" id="CHEBI:18420"/>
    </cofactor>
</comment>
<evidence type="ECO:0000256" key="2">
    <source>
        <dbReference type="ARBA" id="ARBA00003670"/>
    </source>
</evidence>
<dbReference type="InterPro" id="IPR018129">
    <property type="entry name" value="PEP_COase_Lys_AS"/>
</dbReference>
<dbReference type="PROSITE" id="PS00393">
    <property type="entry name" value="PEPCASE_2"/>
    <property type="match status" value="1"/>
</dbReference>
<proteinExistence type="inferred from homology"/>
<evidence type="ECO:0000256" key="7">
    <source>
        <dbReference type="ARBA" id="ARBA00023239"/>
    </source>
</evidence>
<accession>A0ABP7EW17</accession>
<dbReference type="EMBL" id="BAABDC010000017">
    <property type="protein sequence ID" value="GAA3723115.1"/>
    <property type="molecule type" value="Genomic_DNA"/>
</dbReference>
<reference evidence="15" key="1">
    <citation type="journal article" date="2019" name="Int. J. Syst. Evol. Microbiol.">
        <title>The Global Catalogue of Microorganisms (GCM) 10K type strain sequencing project: providing services to taxonomists for standard genome sequencing and annotation.</title>
        <authorList>
            <consortium name="The Broad Institute Genomics Platform"/>
            <consortium name="The Broad Institute Genome Sequencing Center for Infectious Disease"/>
            <person name="Wu L."/>
            <person name="Ma J."/>
        </authorList>
    </citation>
    <scope>NUCLEOTIDE SEQUENCE [LARGE SCALE GENOMIC DNA]</scope>
    <source>
        <strain evidence="15">JCM 17125</strain>
    </source>
</reference>
<sequence>MREPRRRVTGVADGGGREDEGAGGHAVILAGRLTATRRDSFLTATTVQPVDSVSTERSPSWTRNADETPTRYDWSMTDHGRTTTEQLLEADRREPDAATFASGVSSAQQHAALRASVRQLGTLLGEALTRHEGPELLALVERVRALAREPEDDDLRALLDGVDARTAVVLARAFTAYFQLVNVTEQLHRGQELAAVDEAPLAATVRRIGEALEAGSLDRDELDEVLGRLEYRPVFTAHPTEATRRTVLNLLRRIAATVTELEDPRRPPSEGPRAERRLAELVDMMWQTDELRIVRPEPSDEARTAMHTLRFLGEQVVPDLLAELDRTLAGIGVQLPPSARPMRFGAWAGGDRDGNPNVTPEVTLEVIGLQHEAGLGELVEKLDHMLHELSSSTRFVEVTDALRESLERDAAALPVTFDAVRRLNAEEPYRLKLSFVRVRLLRTRDRLAHGTPHEPGRDYSSFDELLEDLVLIRESMLAGGDTLTGDGAILRLIRGVVATGTGLATLDIREHSAKHHAALAELYDRIGELDTPYADLDHEARIELLSREMASRRPLTGVGAGARDVGESAAASLSLMTAIRQALDTYGPEAIETYIVSMTHDVDDLFAVVVLAREAGLLDLGTETTPASARIGFAPLFETVAELEAAGPLLEALLSDPSYRRVVAARGDVQEIMLGYSDSSKDAGIAASQWQIHRAQRALRDVAREHGVVLRLFHGRGGSVGRGGGPTGEAILSQPYGSLDGPIKITEQGEVISDKYTLPGLARFNLETALAAVLEASVLHRKSLLPREVLDGWNGTMDLVAASGQDAYRGLVRNPGLVPFFVSATPVDELGKMNIGSRPAKRPGGEGGLEDLRAIPWVFGWTQSRIILPGWFGVGSGLAAAREDGREKTLREMYGSWAFFRTFLSNVQMTLAKSDLDIAAGYVRTLVPDDVASVFDTIREEHARTVEEVLRVTGQKELLESAPVLRRTLDLRDSYLAPLHALQTSLLARSRAVPDDVEPDADVQRALLLTINGIAAGLRNTG</sequence>
<dbReference type="InterPro" id="IPR033129">
    <property type="entry name" value="PEPCASE_His_AS"/>
</dbReference>
<evidence type="ECO:0000256" key="4">
    <source>
        <dbReference type="ARBA" id="ARBA00012305"/>
    </source>
</evidence>
<evidence type="ECO:0000256" key="6">
    <source>
        <dbReference type="ARBA" id="ARBA00022842"/>
    </source>
</evidence>
<keyword evidence="15" id="KW-1185">Reference proteome</keyword>
<dbReference type="Proteomes" id="UP001501468">
    <property type="component" value="Unassembled WGS sequence"/>
</dbReference>
<dbReference type="SUPFAM" id="SSF51621">
    <property type="entry name" value="Phosphoenolpyruvate/pyruvate domain"/>
    <property type="match status" value="1"/>
</dbReference>
<feature type="active site" evidence="10 12">
    <location>
        <position position="681"/>
    </location>
</feature>
<dbReference type="PANTHER" id="PTHR30523">
    <property type="entry name" value="PHOSPHOENOLPYRUVATE CARBOXYLASE"/>
    <property type="match status" value="1"/>
</dbReference>
<gene>
    <name evidence="10 14" type="primary">ppc</name>
    <name evidence="14" type="ORF">GCM10022399_44400</name>
</gene>
<evidence type="ECO:0000313" key="14">
    <source>
        <dbReference type="EMBL" id="GAA3723115.1"/>
    </source>
</evidence>
<comment type="similarity">
    <text evidence="3 10">Belongs to the PEPCase type 1 family.</text>
</comment>
<dbReference type="Gene3D" id="1.20.1440.90">
    <property type="entry name" value="Phosphoenolpyruvate/pyruvate domain"/>
    <property type="match status" value="1"/>
</dbReference>
<comment type="function">
    <text evidence="2 10">Forms oxaloacetate, a four-carbon dicarboxylic acid source for the tricarboxylic acid cycle.</text>
</comment>
<comment type="catalytic activity">
    <reaction evidence="9 10">
        <text>oxaloacetate + phosphate = phosphoenolpyruvate + hydrogencarbonate</text>
        <dbReference type="Rhea" id="RHEA:28370"/>
        <dbReference type="ChEBI" id="CHEBI:16452"/>
        <dbReference type="ChEBI" id="CHEBI:17544"/>
        <dbReference type="ChEBI" id="CHEBI:43474"/>
        <dbReference type="ChEBI" id="CHEBI:58702"/>
        <dbReference type="EC" id="4.1.1.31"/>
    </reaction>
</comment>
<evidence type="ECO:0000256" key="9">
    <source>
        <dbReference type="ARBA" id="ARBA00048995"/>
    </source>
</evidence>
<dbReference type="InterPro" id="IPR021135">
    <property type="entry name" value="PEP_COase"/>
</dbReference>
<comment type="caution">
    <text evidence="14">The sequence shown here is derived from an EMBL/GenBank/DDBJ whole genome shotgun (WGS) entry which is preliminary data.</text>
</comment>
<evidence type="ECO:0000256" key="12">
    <source>
        <dbReference type="PROSITE-ProRule" id="PRU10112"/>
    </source>
</evidence>
<dbReference type="PANTHER" id="PTHR30523:SF6">
    <property type="entry name" value="PHOSPHOENOLPYRUVATE CARBOXYLASE"/>
    <property type="match status" value="1"/>
</dbReference>
<keyword evidence="8 10" id="KW-0120">Carbon dioxide fixation</keyword>
<feature type="compositionally biased region" description="Polar residues" evidence="13">
    <location>
        <begin position="52"/>
        <end position="63"/>
    </location>
</feature>
<organism evidence="14 15">
    <name type="scientific">Terrabacter ginsenosidimutans</name>
    <dbReference type="NCBI Taxonomy" id="490575"/>
    <lineage>
        <taxon>Bacteria</taxon>
        <taxon>Bacillati</taxon>
        <taxon>Actinomycetota</taxon>
        <taxon>Actinomycetes</taxon>
        <taxon>Micrococcales</taxon>
        <taxon>Intrasporangiaceae</taxon>
        <taxon>Terrabacter</taxon>
    </lineage>
</organism>
<evidence type="ECO:0000256" key="8">
    <source>
        <dbReference type="ARBA" id="ARBA00023300"/>
    </source>
</evidence>
<evidence type="ECO:0000256" key="13">
    <source>
        <dbReference type="SAM" id="MobiDB-lite"/>
    </source>
</evidence>
<evidence type="ECO:0000256" key="10">
    <source>
        <dbReference type="HAMAP-Rule" id="MF_00595"/>
    </source>
</evidence>
<dbReference type="InterPro" id="IPR022805">
    <property type="entry name" value="PEP_COase_bac/pln-type"/>
</dbReference>
<dbReference type="HAMAP" id="MF_00595">
    <property type="entry name" value="PEPcase_type1"/>
    <property type="match status" value="1"/>
</dbReference>
<evidence type="ECO:0000256" key="3">
    <source>
        <dbReference type="ARBA" id="ARBA00008346"/>
    </source>
</evidence>
<dbReference type="EC" id="4.1.1.31" evidence="4 10"/>
<feature type="region of interest" description="Disordered" evidence="13">
    <location>
        <begin position="52"/>
        <end position="80"/>
    </location>
</feature>
<keyword evidence="7 10" id="KW-0456">Lyase</keyword>
<protein>
    <recommendedName>
        <fullName evidence="5 10">Phosphoenolpyruvate carboxylase</fullName>
        <shortName evidence="10">PEPC</shortName>
        <shortName evidence="10">PEPCase</shortName>
        <ecNumber evidence="4 10">4.1.1.31</ecNumber>
    </recommendedName>
</protein>
<feature type="compositionally biased region" description="Basic and acidic residues" evidence="13">
    <location>
        <begin position="64"/>
        <end position="80"/>
    </location>
</feature>
<dbReference type="NCBIfam" id="NF000584">
    <property type="entry name" value="PRK00009.1"/>
    <property type="match status" value="1"/>
</dbReference>
<keyword evidence="6 10" id="KW-0460">Magnesium</keyword>
<evidence type="ECO:0000313" key="15">
    <source>
        <dbReference type="Proteomes" id="UP001501468"/>
    </source>
</evidence>